<organism evidence="3 4">
    <name type="scientific">Basidiobolus ranarum</name>
    <dbReference type="NCBI Taxonomy" id="34480"/>
    <lineage>
        <taxon>Eukaryota</taxon>
        <taxon>Fungi</taxon>
        <taxon>Fungi incertae sedis</taxon>
        <taxon>Zoopagomycota</taxon>
        <taxon>Entomophthoromycotina</taxon>
        <taxon>Basidiobolomycetes</taxon>
        <taxon>Basidiobolales</taxon>
        <taxon>Basidiobolaceae</taxon>
        <taxon>Basidiobolus</taxon>
    </lineage>
</organism>
<dbReference type="PANTHER" id="PTHR19308">
    <property type="entry name" value="PHOSPHATIDYLCHOLINE TRANSFER PROTEIN"/>
    <property type="match status" value="1"/>
</dbReference>
<dbReference type="Pfam" id="PF01852">
    <property type="entry name" value="START"/>
    <property type="match status" value="1"/>
</dbReference>
<evidence type="ECO:0000256" key="1">
    <source>
        <dbReference type="SAM" id="MobiDB-lite"/>
    </source>
</evidence>
<evidence type="ECO:0000313" key="4">
    <source>
        <dbReference type="Proteomes" id="UP001479436"/>
    </source>
</evidence>
<comment type="caution">
    <text evidence="3">The sequence shown here is derived from an EMBL/GenBank/DDBJ whole genome shotgun (WGS) entry which is preliminary data.</text>
</comment>
<dbReference type="Proteomes" id="UP001479436">
    <property type="component" value="Unassembled WGS sequence"/>
</dbReference>
<accession>A0ABR2VRL9</accession>
<dbReference type="SUPFAM" id="SSF55961">
    <property type="entry name" value="Bet v1-like"/>
    <property type="match status" value="1"/>
</dbReference>
<keyword evidence="4" id="KW-1185">Reference proteome</keyword>
<dbReference type="EMBL" id="JASJQH010008050">
    <property type="protein sequence ID" value="KAK9695663.1"/>
    <property type="molecule type" value="Genomic_DNA"/>
</dbReference>
<gene>
    <name evidence="3" type="ORF">K7432_012842</name>
</gene>
<dbReference type="PANTHER" id="PTHR19308:SF14">
    <property type="entry name" value="START DOMAIN-CONTAINING PROTEIN"/>
    <property type="match status" value="1"/>
</dbReference>
<protein>
    <recommendedName>
        <fullName evidence="2">START domain-containing protein</fullName>
    </recommendedName>
</protein>
<feature type="domain" description="START" evidence="2">
    <location>
        <begin position="86"/>
        <end position="223"/>
    </location>
</feature>
<proteinExistence type="predicted"/>
<dbReference type="Gene3D" id="3.30.530.20">
    <property type="match status" value="1"/>
</dbReference>
<dbReference type="CDD" id="cd00177">
    <property type="entry name" value="START"/>
    <property type="match status" value="1"/>
</dbReference>
<feature type="region of interest" description="Disordered" evidence="1">
    <location>
        <begin position="1"/>
        <end position="28"/>
    </location>
</feature>
<sequence>MPALTKASLDLPNQPESPSDPSDRKSEEEFMFEHKYSQECERMLSRFIESLDSSLESDESLKVLHHTEEPFIQISQDPKVSYGYKIVARLDCTSELAFEYMLNVDRWKQWDVVCDNAEIVETVDPVTRFQYIRTKPIWPISARDVLLFSTMKKLEDGKYVMVGKSMDHEKCPTKKGVLRMDVNFLGMCVFAEPEDNTKCRVVFVADGDPKGWVPKNIVKFGMF</sequence>
<evidence type="ECO:0000313" key="3">
    <source>
        <dbReference type="EMBL" id="KAK9695663.1"/>
    </source>
</evidence>
<dbReference type="PROSITE" id="PS50848">
    <property type="entry name" value="START"/>
    <property type="match status" value="1"/>
</dbReference>
<dbReference type="SMART" id="SM00234">
    <property type="entry name" value="START"/>
    <property type="match status" value="1"/>
</dbReference>
<name>A0ABR2VRL9_9FUNG</name>
<evidence type="ECO:0000259" key="2">
    <source>
        <dbReference type="PROSITE" id="PS50848"/>
    </source>
</evidence>
<dbReference type="InterPro" id="IPR002913">
    <property type="entry name" value="START_lipid-bd_dom"/>
</dbReference>
<reference evidence="3 4" key="1">
    <citation type="submission" date="2023-04" db="EMBL/GenBank/DDBJ databases">
        <title>Genome of Basidiobolus ranarum AG-B5.</title>
        <authorList>
            <person name="Stajich J.E."/>
            <person name="Carter-House D."/>
            <person name="Gryganskyi A."/>
        </authorList>
    </citation>
    <scope>NUCLEOTIDE SEQUENCE [LARGE SCALE GENOMIC DNA]</scope>
    <source>
        <strain evidence="3 4">AG-B5</strain>
    </source>
</reference>
<dbReference type="InterPro" id="IPR051213">
    <property type="entry name" value="START_lipid_transfer"/>
</dbReference>
<dbReference type="InterPro" id="IPR023393">
    <property type="entry name" value="START-like_dom_sf"/>
</dbReference>